<keyword evidence="9" id="KW-1185">Reference proteome</keyword>
<comment type="catalytic activity">
    <reaction evidence="1">
        <text>a 1,2-diacyl-sn-glycero-3-phosphocholine + H2O = a 1,2-diacyl-sn-glycero-3-phosphate + choline + H(+)</text>
        <dbReference type="Rhea" id="RHEA:14445"/>
        <dbReference type="ChEBI" id="CHEBI:15354"/>
        <dbReference type="ChEBI" id="CHEBI:15377"/>
        <dbReference type="ChEBI" id="CHEBI:15378"/>
        <dbReference type="ChEBI" id="CHEBI:57643"/>
        <dbReference type="ChEBI" id="CHEBI:58608"/>
        <dbReference type="EC" id="3.1.4.4"/>
    </reaction>
</comment>
<dbReference type="SMART" id="SM00155">
    <property type="entry name" value="PLDc"/>
    <property type="match status" value="1"/>
</dbReference>
<evidence type="ECO:0000256" key="1">
    <source>
        <dbReference type="ARBA" id="ARBA00000798"/>
    </source>
</evidence>
<dbReference type="Pfam" id="PF13091">
    <property type="entry name" value="PLDc_2"/>
    <property type="match status" value="1"/>
</dbReference>
<dbReference type="RefSeq" id="WP_051456157.1">
    <property type="nucleotide sequence ID" value="NZ_ARZX01000075.1"/>
</dbReference>
<dbReference type="Proteomes" id="UP000019275">
    <property type="component" value="Unassembled WGS sequence"/>
</dbReference>
<sequence length="309" mass="36231">MNNYFQDIEYHLIKHLSETKERLLIAVAWFTNQTISNALIRLKDVNIDIIVDDNKVNRESIAIKNLQNNAIQISFIKDLQKNYYLMHNKFCVIDNKTVLTGSYNWSKNANTNDENLAFISDKDIATSYNMEFSKIKNKKYKIDRISFSKTEVEQLTNLIEKGLVNLLKANRENLENGMFNEWTDKKIKNQIRGISERVHNTVKDKVGSIGIYSDLIAKYGIEFNYLATEEEKANSRHKYSKEGIDKIEHYLNIDFQLLKIKAIDKILSKYQELIKTKTSREETRKILEMVNFIIKEKLFINNQLKNGLN</sequence>
<evidence type="ECO:0000256" key="6">
    <source>
        <dbReference type="ARBA" id="ARBA00023098"/>
    </source>
</evidence>
<comment type="caution">
    <text evidence="8">The sequence shown here is derived from an EMBL/GenBank/DDBJ whole genome shotgun (WGS) entry which is preliminary data.</text>
</comment>
<dbReference type="InterPro" id="IPR051406">
    <property type="entry name" value="PLD_domain"/>
</dbReference>
<dbReference type="InterPro" id="IPR001736">
    <property type="entry name" value="PLipase_D/transphosphatidylase"/>
</dbReference>
<proteinExistence type="inferred from homology"/>
<dbReference type="PROSITE" id="PS50035">
    <property type="entry name" value="PLD"/>
    <property type="match status" value="1"/>
</dbReference>
<accession>A0ABP3B4B9</accession>
<keyword evidence="6" id="KW-0443">Lipid metabolism</keyword>
<name>A0ABP3B4B9_9FLAO</name>
<dbReference type="InterPro" id="IPR025202">
    <property type="entry name" value="PLD-like_dom"/>
</dbReference>
<dbReference type="Gene3D" id="3.30.870.10">
    <property type="entry name" value="Endonuclease Chain A"/>
    <property type="match status" value="1"/>
</dbReference>
<evidence type="ECO:0000259" key="7">
    <source>
        <dbReference type="PROSITE" id="PS50035"/>
    </source>
</evidence>
<feature type="domain" description="PLD phosphodiesterase" evidence="7">
    <location>
        <begin position="82"/>
        <end position="109"/>
    </location>
</feature>
<dbReference type="SUPFAM" id="SSF56024">
    <property type="entry name" value="Phospholipase D/nuclease"/>
    <property type="match status" value="1"/>
</dbReference>
<gene>
    <name evidence="8" type="ORF">KLA_17389</name>
</gene>
<reference evidence="8 9" key="1">
    <citation type="journal article" date="2014" name="Genome Announc.">
        <title>Draft Genome Sequence of the Carrageenan-Degrading Bacterium Cellulophaga sp. Strain KL-A, Isolated from Decaying Marine Algae.</title>
        <authorList>
            <person name="Shan D."/>
            <person name="Ying J."/>
            <person name="Li X."/>
            <person name="Gao Z."/>
            <person name="Wei G."/>
            <person name="Shao Z."/>
        </authorList>
    </citation>
    <scope>NUCLEOTIDE SEQUENCE [LARGE SCALE GENOMIC DNA]</scope>
    <source>
        <strain evidence="8 9">KL-A</strain>
    </source>
</reference>
<dbReference type="EMBL" id="ARZX01000075">
    <property type="protein sequence ID" value="EWH09041.1"/>
    <property type="molecule type" value="Genomic_DNA"/>
</dbReference>
<protein>
    <recommendedName>
        <fullName evidence="3">phospholipase D</fullName>
        <ecNumber evidence="3">3.1.4.4</ecNumber>
    </recommendedName>
</protein>
<dbReference type="PANTHER" id="PTHR43856">
    <property type="entry name" value="CARDIOLIPIN HYDROLASE"/>
    <property type="match status" value="1"/>
</dbReference>
<dbReference type="EC" id="3.1.4.4" evidence="3"/>
<keyword evidence="5" id="KW-0442">Lipid degradation</keyword>
<evidence type="ECO:0000256" key="3">
    <source>
        <dbReference type="ARBA" id="ARBA00012027"/>
    </source>
</evidence>
<comment type="similarity">
    <text evidence="2">Belongs to the phospholipase D family.</text>
</comment>
<organism evidence="8 9">
    <name type="scientific">Cellulophaga geojensis KL-A</name>
    <dbReference type="NCBI Taxonomy" id="1328323"/>
    <lineage>
        <taxon>Bacteria</taxon>
        <taxon>Pseudomonadati</taxon>
        <taxon>Bacteroidota</taxon>
        <taxon>Flavobacteriia</taxon>
        <taxon>Flavobacteriales</taxon>
        <taxon>Flavobacteriaceae</taxon>
        <taxon>Cellulophaga</taxon>
    </lineage>
</organism>
<evidence type="ECO:0000313" key="9">
    <source>
        <dbReference type="Proteomes" id="UP000019275"/>
    </source>
</evidence>
<keyword evidence="4" id="KW-0378">Hydrolase</keyword>
<evidence type="ECO:0000256" key="5">
    <source>
        <dbReference type="ARBA" id="ARBA00022963"/>
    </source>
</evidence>
<evidence type="ECO:0000313" key="8">
    <source>
        <dbReference type="EMBL" id="EWH09041.1"/>
    </source>
</evidence>
<dbReference type="PANTHER" id="PTHR43856:SF1">
    <property type="entry name" value="MITOCHONDRIAL CARDIOLIPIN HYDROLASE"/>
    <property type="match status" value="1"/>
</dbReference>
<evidence type="ECO:0000256" key="2">
    <source>
        <dbReference type="ARBA" id="ARBA00008664"/>
    </source>
</evidence>
<evidence type="ECO:0000256" key="4">
    <source>
        <dbReference type="ARBA" id="ARBA00022801"/>
    </source>
</evidence>